<keyword evidence="4" id="KW-1185">Reference proteome</keyword>
<dbReference type="InterPro" id="IPR000095">
    <property type="entry name" value="CRIB_dom"/>
</dbReference>
<feature type="compositionally biased region" description="Polar residues" evidence="1">
    <location>
        <begin position="138"/>
        <end position="150"/>
    </location>
</feature>
<gene>
    <name evidence="3" type="ORF">NE237_014385</name>
</gene>
<feature type="compositionally biased region" description="Polar residues" evidence="1">
    <location>
        <begin position="178"/>
        <end position="200"/>
    </location>
</feature>
<reference evidence="3" key="1">
    <citation type="journal article" date="2023" name="Plant J.">
        <title>The genome of the king protea, Protea cynaroides.</title>
        <authorList>
            <person name="Chang J."/>
            <person name="Duong T.A."/>
            <person name="Schoeman C."/>
            <person name="Ma X."/>
            <person name="Roodt D."/>
            <person name="Barker N."/>
            <person name="Li Z."/>
            <person name="Van de Peer Y."/>
            <person name="Mizrachi E."/>
        </authorList>
    </citation>
    <scope>NUCLEOTIDE SEQUENCE</scope>
    <source>
        <tissue evidence="3">Young leaves</tissue>
    </source>
</reference>
<dbReference type="OrthoDB" id="4206278at2759"/>
<dbReference type="PANTHER" id="PTHR46325">
    <property type="entry name" value="CRIB DOMAIN-CONTAINING PROTEIN RIC8"/>
    <property type="match status" value="1"/>
</dbReference>
<accession>A0A9Q0KC21</accession>
<evidence type="ECO:0000256" key="1">
    <source>
        <dbReference type="SAM" id="MobiDB-lite"/>
    </source>
</evidence>
<feature type="compositionally biased region" description="Low complexity" evidence="1">
    <location>
        <begin position="218"/>
        <end position="227"/>
    </location>
</feature>
<name>A0A9Q0KC21_9MAGN</name>
<dbReference type="PROSITE" id="PS50108">
    <property type="entry name" value="CRIB"/>
    <property type="match status" value="1"/>
</dbReference>
<dbReference type="AlphaFoldDB" id="A0A9Q0KC21"/>
<dbReference type="Gene3D" id="3.90.810.10">
    <property type="entry name" value="CRIB domain"/>
    <property type="match status" value="1"/>
</dbReference>
<protein>
    <recommendedName>
        <fullName evidence="2">CRIB domain-containing protein</fullName>
    </recommendedName>
</protein>
<proteinExistence type="predicted"/>
<feature type="region of interest" description="Disordered" evidence="1">
    <location>
        <begin position="130"/>
        <end position="276"/>
    </location>
</feature>
<dbReference type="CDD" id="cd00132">
    <property type="entry name" value="CRIB"/>
    <property type="match status" value="1"/>
</dbReference>
<dbReference type="PANTHER" id="PTHR46325:SF20">
    <property type="entry name" value="CRIB DOMAIN-CONTAINING PROTEIN RIC10"/>
    <property type="match status" value="1"/>
</dbReference>
<comment type="caution">
    <text evidence="3">The sequence shown here is derived from an EMBL/GenBank/DDBJ whole genome shotgun (WGS) entry which is preliminary data.</text>
</comment>
<dbReference type="Pfam" id="PF00786">
    <property type="entry name" value="PBD"/>
    <property type="match status" value="1"/>
</dbReference>
<feature type="domain" description="CRIB" evidence="2">
    <location>
        <begin position="71"/>
        <end position="84"/>
    </location>
</feature>
<feature type="compositionally biased region" description="Basic and acidic residues" evidence="1">
    <location>
        <begin position="264"/>
        <end position="276"/>
    </location>
</feature>
<evidence type="ECO:0000313" key="4">
    <source>
        <dbReference type="Proteomes" id="UP001141806"/>
    </source>
</evidence>
<feature type="compositionally biased region" description="Polar residues" evidence="1">
    <location>
        <begin position="231"/>
        <end position="242"/>
    </location>
</feature>
<evidence type="ECO:0000313" key="3">
    <source>
        <dbReference type="EMBL" id="KAJ4967684.1"/>
    </source>
</evidence>
<evidence type="ECO:0000259" key="2">
    <source>
        <dbReference type="PROSITE" id="PS50108"/>
    </source>
</evidence>
<dbReference type="InterPro" id="IPR036936">
    <property type="entry name" value="CRIB_dom_sf"/>
</dbReference>
<dbReference type="Proteomes" id="UP001141806">
    <property type="component" value="Unassembled WGS sequence"/>
</dbReference>
<sequence>MATNNASRITLNCTESSSKISEAVQTLILHPKNPKEILQPLEMSTKMKGILKGLRYISQIFDNGKEQEMQIGHPTDVKHVAHIGWDGPSVHSPTWVSNCIIYMFKYSNSIELDLHRTGAGINGSLSQDLLELPKPSRRQQSTGTILSFDSTSRDQPKQRRHQSTAGVGGSVSSPSATDGSSRASRRPQNTGLSMDSSLQEQPVEPKKSRRKKSNKELSSGGSTSTRPSRSKAQSTATYNSPFSDPGHGALINDLCPASPLKSIGDGKGDKGNHGIS</sequence>
<organism evidence="3 4">
    <name type="scientific">Protea cynaroides</name>
    <dbReference type="NCBI Taxonomy" id="273540"/>
    <lineage>
        <taxon>Eukaryota</taxon>
        <taxon>Viridiplantae</taxon>
        <taxon>Streptophyta</taxon>
        <taxon>Embryophyta</taxon>
        <taxon>Tracheophyta</taxon>
        <taxon>Spermatophyta</taxon>
        <taxon>Magnoliopsida</taxon>
        <taxon>Proteales</taxon>
        <taxon>Proteaceae</taxon>
        <taxon>Protea</taxon>
    </lineage>
</organism>
<dbReference type="EMBL" id="JAMYWD010000006">
    <property type="protein sequence ID" value="KAJ4967684.1"/>
    <property type="molecule type" value="Genomic_DNA"/>
</dbReference>